<dbReference type="Proteomes" id="UP000323876">
    <property type="component" value="Unassembled WGS sequence"/>
</dbReference>
<keyword evidence="2" id="KW-1185">Reference proteome</keyword>
<reference evidence="1 2" key="1">
    <citation type="submission" date="2019-09" db="EMBL/GenBank/DDBJ databases">
        <authorList>
            <person name="Wang X."/>
        </authorList>
    </citation>
    <scope>NUCLEOTIDE SEQUENCE [LARGE SCALE GENOMIC DNA]</scope>
    <source>
        <strain evidence="1 2">CICC 11023</strain>
    </source>
</reference>
<protein>
    <submittedName>
        <fullName evidence="1">Uncharacterized protein</fullName>
    </submittedName>
</protein>
<organism evidence="1 2">
    <name type="scientific">Nocardia colli</name>
    <dbReference type="NCBI Taxonomy" id="2545717"/>
    <lineage>
        <taxon>Bacteria</taxon>
        <taxon>Bacillati</taxon>
        <taxon>Actinomycetota</taxon>
        <taxon>Actinomycetes</taxon>
        <taxon>Mycobacteriales</taxon>
        <taxon>Nocardiaceae</taxon>
        <taxon>Nocardia</taxon>
    </lineage>
</organism>
<dbReference type="OrthoDB" id="9799092at2"/>
<accession>A0A5N0EB88</accession>
<evidence type="ECO:0000313" key="2">
    <source>
        <dbReference type="Proteomes" id="UP000323876"/>
    </source>
</evidence>
<sequence>MRGVVVAPFGGGKTQTASELCRRLPGSVVCGWLTLVSNTDGRMRGKLRRMAVTVRHTRR</sequence>
<name>A0A5N0EB88_9NOCA</name>
<proteinExistence type="predicted"/>
<gene>
    <name evidence="1" type="ORF">F3087_27005</name>
</gene>
<evidence type="ECO:0000313" key="1">
    <source>
        <dbReference type="EMBL" id="KAA8886236.1"/>
    </source>
</evidence>
<dbReference type="AlphaFoldDB" id="A0A5N0EB88"/>
<comment type="caution">
    <text evidence="1">The sequence shown here is derived from an EMBL/GenBank/DDBJ whole genome shotgun (WGS) entry which is preliminary data.</text>
</comment>
<dbReference type="EMBL" id="VXLC01000014">
    <property type="protein sequence ID" value="KAA8886236.1"/>
    <property type="molecule type" value="Genomic_DNA"/>
</dbReference>